<dbReference type="STRING" id="6832.A0A553NAX3"/>
<sequence length="234" mass="26680">MALVRGVLSCLALTCVFWSLPTRASTNDAAEASSPNGESTSTFFRVEGKVVPPENKGTDFYWRTRIVVEGGKRVAFLKEDNSFAIHGLSSGSYLVEVLHPDFFYEPVRIDITSKGKIRARKVNNVQPTQVNQVPYPLKMKSLGRHRYFQKREEWKITDMLMNPMVMMMVLPLLLITVLPKMVNDPDTKKEMEQMQQSMNMPNQMPEMSEMIANFFNSGAPDKQKRKNKPVTRGK</sequence>
<feature type="region of interest" description="Disordered" evidence="7">
    <location>
        <begin position="214"/>
        <end position="234"/>
    </location>
</feature>
<evidence type="ECO:0000256" key="2">
    <source>
        <dbReference type="ARBA" id="ARBA00008880"/>
    </source>
</evidence>
<dbReference type="GO" id="GO:0072546">
    <property type="term" value="C:EMC complex"/>
    <property type="evidence" value="ECO:0007669"/>
    <property type="project" value="TreeGrafter"/>
</dbReference>
<dbReference type="OrthoDB" id="27095at2759"/>
<protein>
    <recommendedName>
        <fullName evidence="10">ER membrane protein complex subunit 7 beta-sandwich domain-containing protein</fullName>
    </recommendedName>
</protein>
<organism evidence="11 12">
    <name type="scientific">Tigriopus californicus</name>
    <name type="common">Marine copepod</name>
    <dbReference type="NCBI Taxonomy" id="6832"/>
    <lineage>
        <taxon>Eukaryota</taxon>
        <taxon>Metazoa</taxon>
        <taxon>Ecdysozoa</taxon>
        <taxon>Arthropoda</taxon>
        <taxon>Crustacea</taxon>
        <taxon>Multicrustacea</taxon>
        <taxon>Hexanauplia</taxon>
        <taxon>Copepoda</taxon>
        <taxon>Harpacticoida</taxon>
        <taxon>Harpacticidae</taxon>
        <taxon>Tigriopus</taxon>
    </lineage>
</organism>
<name>A0A553NAX3_TIGCA</name>
<evidence type="ECO:0000313" key="12">
    <source>
        <dbReference type="Proteomes" id="UP000318571"/>
    </source>
</evidence>
<evidence type="ECO:0000256" key="3">
    <source>
        <dbReference type="ARBA" id="ARBA00022692"/>
    </source>
</evidence>
<dbReference type="PANTHER" id="PTHR13605:SF4">
    <property type="entry name" value="ER MEMBRANE PROTEIN COMPLEX SUBUNIT 7"/>
    <property type="match status" value="1"/>
</dbReference>
<accession>A0A553NAX3</accession>
<feature type="chain" id="PRO_5021762134" description="ER membrane protein complex subunit 7 beta-sandwich domain-containing protein" evidence="9">
    <location>
        <begin position="25"/>
        <end position="234"/>
    </location>
</feature>
<evidence type="ECO:0000256" key="8">
    <source>
        <dbReference type="SAM" id="Phobius"/>
    </source>
</evidence>
<comment type="caution">
    <text evidence="11">The sequence shown here is derived from an EMBL/GenBank/DDBJ whole genome shotgun (WGS) entry which is preliminary data.</text>
</comment>
<proteinExistence type="inferred from homology"/>
<dbReference type="EMBL" id="VCGU01000458">
    <property type="protein sequence ID" value="TRY62596.1"/>
    <property type="molecule type" value="Genomic_DNA"/>
</dbReference>
<keyword evidence="3 8" id="KW-0812">Transmembrane</keyword>
<dbReference type="InterPro" id="IPR019008">
    <property type="entry name" value="Beta_sandwich_EMC7"/>
</dbReference>
<evidence type="ECO:0000259" key="10">
    <source>
        <dbReference type="Pfam" id="PF09430"/>
    </source>
</evidence>
<comment type="similarity">
    <text evidence="2">Belongs to the EMC7 family.</text>
</comment>
<feature type="domain" description="ER membrane protein complex subunit 7 beta-sandwich" evidence="10">
    <location>
        <begin position="63"/>
        <end position="167"/>
    </location>
</feature>
<dbReference type="Proteomes" id="UP000318571">
    <property type="component" value="Chromosome 10"/>
</dbReference>
<evidence type="ECO:0000256" key="9">
    <source>
        <dbReference type="SAM" id="SignalP"/>
    </source>
</evidence>
<evidence type="ECO:0000256" key="1">
    <source>
        <dbReference type="ARBA" id="ARBA00004167"/>
    </source>
</evidence>
<dbReference type="PANTHER" id="PTHR13605">
    <property type="entry name" value="ER MEMBRANE PROTEIN COMPLEX SUBUNIT 7"/>
    <property type="match status" value="1"/>
</dbReference>
<reference evidence="11 12" key="1">
    <citation type="journal article" date="2018" name="Nat. Ecol. Evol.">
        <title>Genomic signatures of mitonuclear coevolution across populations of Tigriopus californicus.</title>
        <authorList>
            <person name="Barreto F.S."/>
            <person name="Watson E.T."/>
            <person name="Lima T.G."/>
            <person name="Willett C.S."/>
            <person name="Edmands S."/>
            <person name="Li W."/>
            <person name="Burton R.S."/>
        </authorList>
    </citation>
    <scope>NUCLEOTIDE SEQUENCE [LARGE SCALE GENOMIC DNA]</scope>
    <source>
        <strain evidence="11 12">San Diego</strain>
    </source>
</reference>
<keyword evidence="4 9" id="KW-0732">Signal</keyword>
<dbReference type="AlphaFoldDB" id="A0A553NAX3"/>
<feature type="compositionally biased region" description="Basic residues" evidence="7">
    <location>
        <begin position="223"/>
        <end position="234"/>
    </location>
</feature>
<dbReference type="OMA" id="EMENMQM"/>
<dbReference type="InterPro" id="IPR039163">
    <property type="entry name" value="EMC7"/>
</dbReference>
<evidence type="ECO:0000313" key="11">
    <source>
        <dbReference type="EMBL" id="TRY62596.1"/>
    </source>
</evidence>
<evidence type="ECO:0000256" key="4">
    <source>
        <dbReference type="ARBA" id="ARBA00022729"/>
    </source>
</evidence>
<feature type="signal peptide" evidence="9">
    <location>
        <begin position="1"/>
        <end position="24"/>
    </location>
</feature>
<gene>
    <name evidence="11" type="ORF">TCAL_00484</name>
</gene>
<keyword evidence="5 8" id="KW-1133">Transmembrane helix</keyword>
<comment type="subcellular location">
    <subcellularLocation>
        <location evidence="1">Membrane</location>
        <topology evidence="1">Single-pass membrane protein</topology>
    </subcellularLocation>
</comment>
<evidence type="ECO:0000256" key="7">
    <source>
        <dbReference type="SAM" id="MobiDB-lite"/>
    </source>
</evidence>
<keyword evidence="12" id="KW-1185">Reference proteome</keyword>
<feature type="transmembrane region" description="Helical" evidence="8">
    <location>
        <begin position="159"/>
        <end position="179"/>
    </location>
</feature>
<keyword evidence="6 8" id="KW-0472">Membrane</keyword>
<evidence type="ECO:0000256" key="5">
    <source>
        <dbReference type="ARBA" id="ARBA00022989"/>
    </source>
</evidence>
<evidence type="ECO:0000256" key="6">
    <source>
        <dbReference type="ARBA" id="ARBA00023136"/>
    </source>
</evidence>
<dbReference type="Pfam" id="PF09430">
    <property type="entry name" value="EMC7_beta-sandw"/>
    <property type="match status" value="1"/>
</dbReference>